<feature type="transmembrane region" description="Helical" evidence="9">
    <location>
        <begin position="144"/>
        <end position="162"/>
    </location>
</feature>
<dbReference type="GO" id="GO:0061459">
    <property type="term" value="F:L-arginine transmembrane transporter activity"/>
    <property type="evidence" value="ECO:0007669"/>
    <property type="project" value="TreeGrafter"/>
</dbReference>
<dbReference type="GO" id="GO:0005313">
    <property type="term" value="F:L-glutamate transmembrane transporter activity"/>
    <property type="evidence" value="ECO:0007669"/>
    <property type="project" value="TreeGrafter"/>
</dbReference>
<evidence type="ECO:0000256" key="6">
    <source>
        <dbReference type="ARBA" id="ARBA00022970"/>
    </source>
</evidence>
<protein>
    <submittedName>
        <fullName evidence="11">Putative</fullName>
    </submittedName>
</protein>
<feature type="transmembrane region" description="Helical" evidence="9">
    <location>
        <begin position="59"/>
        <end position="78"/>
    </location>
</feature>
<comment type="similarity">
    <text evidence="2">Belongs to the amino acid/polyamine transporter 2 family.</text>
</comment>
<dbReference type="PANTHER" id="PTHR22950:SF678">
    <property type="entry name" value="VACUOLAR AMINO ACID TRANSPORTER 5-RELATED"/>
    <property type="match status" value="1"/>
</dbReference>
<feature type="transmembrane region" description="Helical" evidence="9">
    <location>
        <begin position="99"/>
        <end position="124"/>
    </location>
</feature>
<proteinExistence type="inferred from homology"/>
<feature type="domain" description="Amino acid transporter transmembrane" evidence="10">
    <location>
        <begin position="29"/>
        <end position="412"/>
    </location>
</feature>
<keyword evidence="8 9" id="KW-0472">Membrane</keyword>
<evidence type="ECO:0000313" key="12">
    <source>
        <dbReference type="EMBL" id="CAL5976440.1"/>
    </source>
</evidence>
<feature type="transmembrane region" description="Helical" evidence="9">
    <location>
        <begin position="243"/>
        <end position="268"/>
    </location>
</feature>
<dbReference type="GO" id="GO:0015189">
    <property type="term" value="F:L-lysine transmembrane transporter activity"/>
    <property type="evidence" value="ECO:0007669"/>
    <property type="project" value="TreeGrafter"/>
</dbReference>
<feature type="transmembrane region" description="Helical" evidence="9">
    <location>
        <begin position="361"/>
        <end position="380"/>
    </location>
</feature>
<accession>A0AA86QYD9</accession>
<evidence type="ECO:0000313" key="13">
    <source>
        <dbReference type="Proteomes" id="UP001642409"/>
    </source>
</evidence>
<keyword evidence="4" id="KW-0926">Vacuole</keyword>
<feature type="transmembrane region" description="Helical" evidence="9">
    <location>
        <begin position="392"/>
        <end position="413"/>
    </location>
</feature>
<keyword evidence="6" id="KW-0029">Amino-acid transport</keyword>
<dbReference type="EMBL" id="CAXDID020000007">
    <property type="protein sequence ID" value="CAL5976440.1"/>
    <property type="molecule type" value="Genomic_DNA"/>
</dbReference>
<feature type="transmembrane region" description="Helical" evidence="9">
    <location>
        <begin position="328"/>
        <end position="349"/>
    </location>
</feature>
<sequence length="416" mass="46753">MSEVESLITQSDSASKVVETPEKDVYQGKSTIVSSLLNQLNSIIGVGVMTLPYCLQTDGYIMGFILFTLCGWLAHIAFKQLAVAAEFTGHYQYKEIAEILFGHRAWGIVIPVIMIVYVSGSLASYSISLMDNMFWWQEDSDRKYRLILCVAIMYLIILPLSCLRNLDFLKYNSYITMICETFIVFVIIYYFTVYDEPREAPVPFKSGLDVISTIPLISASMCGHFATPYVYKELKNRSQKKMDIVIVLNGIVLFAFYTSIMFFGYFTFTSNVHSDLLKTIALHSKNAWYLKAANVAMLILIISHFPVTCFGCRAAVESLVFKNKKAPLWGTILITTAIVTFLMTISLFVTEIADVLDVTSSLGGSFVIFIIPAALAMSIIKKEKQAWQNYIIPVIMVILGLFMLIGGITSSIVRWI</sequence>
<evidence type="ECO:0000256" key="3">
    <source>
        <dbReference type="ARBA" id="ARBA00022448"/>
    </source>
</evidence>
<evidence type="ECO:0000256" key="8">
    <source>
        <dbReference type="ARBA" id="ARBA00023136"/>
    </source>
</evidence>
<keyword evidence="3" id="KW-0813">Transport</keyword>
<dbReference type="GO" id="GO:0005774">
    <property type="term" value="C:vacuolar membrane"/>
    <property type="evidence" value="ECO:0007669"/>
    <property type="project" value="UniProtKB-SubCell"/>
</dbReference>
<dbReference type="GO" id="GO:0005302">
    <property type="term" value="F:L-tyrosine transmembrane transporter activity"/>
    <property type="evidence" value="ECO:0007669"/>
    <property type="project" value="TreeGrafter"/>
</dbReference>
<feature type="transmembrane region" description="Helical" evidence="9">
    <location>
        <begin position="211"/>
        <end position="231"/>
    </location>
</feature>
<evidence type="ECO:0000256" key="9">
    <source>
        <dbReference type="SAM" id="Phobius"/>
    </source>
</evidence>
<dbReference type="PANTHER" id="PTHR22950">
    <property type="entry name" value="AMINO ACID TRANSPORTER"/>
    <property type="match status" value="1"/>
</dbReference>
<evidence type="ECO:0000259" key="10">
    <source>
        <dbReference type="Pfam" id="PF01490"/>
    </source>
</evidence>
<evidence type="ECO:0000256" key="5">
    <source>
        <dbReference type="ARBA" id="ARBA00022692"/>
    </source>
</evidence>
<dbReference type="InterPro" id="IPR013057">
    <property type="entry name" value="AA_transpt_TM"/>
</dbReference>
<dbReference type="GO" id="GO:0015194">
    <property type="term" value="F:L-serine transmembrane transporter activity"/>
    <property type="evidence" value="ECO:0007669"/>
    <property type="project" value="TreeGrafter"/>
</dbReference>
<reference evidence="12 13" key="2">
    <citation type="submission" date="2024-07" db="EMBL/GenBank/DDBJ databases">
        <authorList>
            <person name="Akdeniz Z."/>
        </authorList>
    </citation>
    <scope>NUCLEOTIDE SEQUENCE [LARGE SCALE GENOMIC DNA]</scope>
</reference>
<name>A0AA86QYD9_9EUKA</name>
<organism evidence="11">
    <name type="scientific">Hexamita inflata</name>
    <dbReference type="NCBI Taxonomy" id="28002"/>
    <lineage>
        <taxon>Eukaryota</taxon>
        <taxon>Metamonada</taxon>
        <taxon>Diplomonadida</taxon>
        <taxon>Hexamitidae</taxon>
        <taxon>Hexamitinae</taxon>
        <taxon>Hexamita</taxon>
    </lineage>
</organism>
<dbReference type="AlphaFoldDB" id="A0AA86QYD9"/>
<evidence type="ECO:0000256" key="7">
    <source>
        <dbReference type="ARBA" id="ARBA00022989"/>
    </source>
</evidence>
<keyword evidence="5 9" id="KW-0812">Transmembrane</keyword>
<comment type="caution">
    <text evidence="11">The sequence shown here is derived from an EMBL/GenBank/DDBJ whole genome shotgun (WGS) entry which is preliminary data.</text>
</comment>
<dbReference type="GO" id="GO:0005290">
    <property type="term" value="F:L-histidine transmembrane transporter activity"/>
    <property type="evidence" value="ECO:0007669"/>
    <property type="project" value="TreeGrafter"/>
</dbReference>
<evidence type="ECO:0000256" key="1">
    <source>
        <dbReference type="ARBA" id="ARBA00004128"/>
    </source>
</evidence>
<reference evidence="11" key="1">
    <citation type="submission" date="2023-06" db="EMBL/GenBank/DDBJ databases">
        <authorList>
            <person name="Kurt Z."/>
        </authorList>
    </citation>
    <scope>NUCLEOTIDE SEQUENCE</scope>
</reference>
<dbReference type="Gene3D" id="1.20.1740.10">
    <property type="entry name" value="Amino acid/polyamine transporter I"/>
    <property type="match status" value="1"/>
</dbReference>
<gene>
    <name evidence="12" type="ORF">HINF_LOCUS3817</name>
    <name evidence="11" type="ORF">HINF_LOCUS49733</name>
</gene>
<dbReference type="EMBL" id="CATOUU010000952">
    <property type="protein sequence ID" value="CAI9962088.1"/>
    <property type="molecule type" value="Genomic_DNA"/>
</dbReference>
<evidence type="ECO:0000313" key="11">
    <source>
        <dbReference type="EMBL" id="CAI9962088.1"/>
    </source>
</evidence>
<dbReference type="Pfam" id="PF01490">
    <property type="entry name" value="Aa_trans"/>
    <property type="match status" value="1"/>
</dbReference>
<feature type="transmembrane region" description="Helical" evidence="9">
    <location>
        <begin position="288"/>
        <end position="316"/>
    </location>
</feature>
<comment type="subcellular location">
    <subcellularLocation>
        <location evidence="1">Vacuole membrane</location>
        <topology evidence="1">Multi-pass membrane protein</topology>
    </subcellularLocation>
</comment>
<keyword evidence="7 9" id="KW-1133">Transmembrane helix</keyword>
<evidence type="ECO:0000256" key="2">
    <source>
        <dbReference type="ARBA" id="ARBA00008066"/>
    </source>
</evidence>
<evidence type="ECO:0000256" key="4">
    <source>
        <dbReference type="ARBA" id="ARBA00022554"/>
    </source>
</evidence>
<dbReference type="Proteomes" id="UP001642409">
    <property type="component" value="Unassembled WGS sequence"/>
</dbReference>
<keyword evidence="13" id="KW-1185">Reference proteome</keyword>
<feature type="transmembrane region" description="Helical" evidence="9">
    <location>
        <begin position="174"/>
        <end position="191"/>
    </location>
</feature>